<dbReference type="GO" id="GO:0043137">
    <property type="term" value="P:DNA replication, removal of RNA primer"/>
    <property type="evidence" value="ECO:0007669"/>
    <property type="project" value="TreeGrafter"/>
</dbReference>
<dbReference type="PANTHER" id="PTHR10642">
    <property type="entry name" value="RIBONUCLEASE H1"/>
    <property type="match status" value="1"/>
</dbReference>
<dbReference type="CDD" id="cd09276">
    <property type="entry name" value="Rnase_HI_RT_non_LTR"/>
    <property type="match status" value="1"/>
</dbReference>
<evidence type="ECO:0000313" key="3">
    <source>
        <dbReference type="EMBL" id="GFX97814.1"/>
    </source>
</evidence>
<proteinExistence type="inferred from homology"/>
<accession>A0A8X6V9C5</accession>
<protein>
    <submittedName>
        <fullName evidence="3">RNase H domain-containing protein</fullName>
    </submittedName>
</protein>
<keyword evidence="4" id="KW-1185">Reference proteome</keyword>
<dbReference type="Gene3D" id="3.30.420.10">
    <property type="entry name" value="Ribonuclease H-like superfamily/Ribonuclease H"/>
    <property type="match status" value="1"/>
</dbReference>
<sequence>MLISKYRTLKSKKSTYPPILEAAKIIIGAVSSTNNEKAEQECGLPPLESRRKLATIKFTNKLRSYGLDHISRRVFDKWKHSTRLKRSSTLQLDSEIRKELNLDHSTLEFLQEPLIPKNPPKNTCFELELLQPCSKKEDPVTLRQKGLETIAILSQDNFAIAYTDGSSDRSLSNGGAGIILLLPDGNNYKHKINTGIIASNFTSELVAIREALLLYQQNPHVIDSTEGLVIFSDSKSAIEAIRNGETNISCDIITLLEQLHNKRKSCILQWIPAHVNIEGNECADSLAKEARDFEHKCTTITLDDANAVAKHRIMNHTFKKPLVTEFDCPRIITSTIARLRTEHLKGTKIHPDKTRSYVQCKHCPDLQFTRNHILECPTAATKLLKMGMVPLRDSLRELLYSPDAPRIAEAVIKTFDGI</sequence>
<dbReference type="PANTHER" id="PTHR10642:SF31">
    <property type="entry name" value="RIBONUCLEASE H1"/>
    <property type="match status" value="1"/>
</dbReference>
<dbReference type="Pfam" id="PF00075">
    <property type="entry name" value="RNase_H"/>
    <property type="match status" value="1"/>
</dbReference>
<dbReference type="InterPro" id="IPR036397">
    <property type="entry name" value="RNaseH_sf"/>
</dbReference>
<dbReference type="AlphaFoldDB" id="A0A8X6V9C5"/>
<evidence type="ECO:0000256" key="1">
    <source>
        <dbReference type="ARBA" id="ARBA00005300"/>
    </source>
</evidence>
<dbReference type="PROSITE" id="PS50879">
    <property type="entry name" value="RNASE_H_1"/>
    <property type="match status" value="1"/>
</dbReference>
<dbReference type="GO" id="GO:0003676">
    <property type="term" value="F:nucleic acid binding"/>
    <property type="evidence" value="ECO:0007669"/>
    <property type="project" value="InterPro"/>
</dbReference>
<dbReference type="InterPro" id="IPR050092">
    <property type="entry name" value="RNase_H"/>
</dbReference>
<dbReference type="InterPro" id="IPR012337">
    <property type="entry name" value="RNaseH-like_sf"/>
</dbReference>
<dbReference type="Proteomes" id="UP000887159">
    <property type="component" value="Unassembled WGS sequence"/>
</dbReference>
<reference evidence="3" key="1">
    <citation type="submission" date="2020-08" db="EMBL/GenBank/DDBJ databases">
        <title>Multicomponent nature underlies the extraordinary mechanical properties of spider dragline silk.</title>
        <authorList>
            <person name="Kono N."/>
            <person name="Nakamura H."/>
            <person name="Mori M."/>
            <person name="Yoshida Y."/>
            <person name="Ohtoshi R."/>
            <person name="Malay A.D."/>
            <person name="Moran D.A.P."/>
            <person name="Tomita M."/>
            <person name="Numata K."/>
            <person name="Arakawa K."/>
        </authorList>
    </citation>
    <scope>NUCLEOTIDE SEQUENCE</scope>
</reference>
<dbReference type="GO" id="GO:0004523">
    <property type="term" value="F:RNA-DNA hybrid ribonuclease activity"/>
    <property type="evidence" value="ECO:0007669"/>
    <property type="project" value="InterPro"/>
</dbReference>
<dbReference type="InterPro" id="IPR002156">
    <property type="entry name" value="RNaseH_domain"/>
</dbReference>
<feature type="domain" description="RNase H type-1" evidence="2">
    <location>
        <begin position="155"/>
        <end position="292"/>
    </location>
</feature>
<organism evidence="3 4">
    <name type="scientific">Trichonephila clavipes</name>
    <name type="common">Golden silk orbweaver</name>
    <name type="synonym">Nephila clavipes</name>
    <dbReference type="NCBI Taxonomy" id="2585209"/>
    <lineage>
        <taxon>Eukaryota</taxon>
        <taxon>Metazoa</taxon>
        <taxon>Ecdysozoa</taxon>
        <taxon>Arthropoda</taxon>
        <taxon>Chelicerata</taxon>
        <taxon>Arachnida</taxon>
        <taxon>Araneae</taxon>
        <taxon>Araneomorphae</taxon>
        <taxon>Entelegynae</taxon>
        <taxon>Araneoidea</taxon>
        <taxon>Nephilidae</taxon>
        <taxon>Trichonephila</taxon>
    </lineage>
</organism>
<dbReference type="EMBL" id="BMAU01021201">
    <property type="protein sequence ID" value="GFX97814.1"/>
    <property type="molecule type" value="Genomic_DNA"/>
</dbReference>
<gene>
    <name evidence="3" type="ORF">TNCV_4904651</name>
</gene>
<evidence type="ECO:0000259" key="2">
    <source>
        <dbReference type="PROSITE" id="PS50879"/>
    </source>
</evidence>
<evidence type="ECO:0000313" key="4">
    <source>
        <dbReference type="Proteomes" id="UP000887159"/>
    </source>
</evidence>
<dbReference type="SUPFAM" id="SSF53098">
    <property type="entry name" value="Ribonuclease H-like"/>
    <property type="match status" value="1"/>
</dbReference>
<name>A0A8X6V9C5_TRICX</name>
<comment type="caution">
    <text evidence="3">The sequence shown here is derived from an EMBL/GenBank/DDBJ whole genome shotgun (WGS) entry which is preliminary data.</text>
</comment>
<comment type="similarity">
    <text evidence="1">Belongs to the RNase H family.</text>
</comment>